<dbReference type="STRING" id="195103.CPF_0540"/>
<dbReference type="RefSeq" id="WP_003471460.1">
    <property type="nucleotide sequence ID" value="NC_008261.1"/>
</dbReference>
<dbReference type="Gene3D" id="2.60.40.1630">
    <property type="entry name" value="bacillus anthracis domain"/>
    <property type="match status" value="1"/>
</dbReference>
<feature type="domain" description="DUF4179" evidence="2">
    <location>
        <begin position="41"/>
        <end position="126"/>
    </location>
</feature>
<sequence>MNKKDLDKINLPNNLDDIIDEAINMAHEDKKKNKIKGKGYKKVFKNIAAGLAIITGIGVGTTTLAYGVPVIKNAFERIQKEIWNKGDYSKYATEVNQTVSNNGVGITLSEILCDGQNLYVSYVIESKEPFKYIKYKYDPVKDYDITKEQAEKIEQMQLDYGAEAKVSFTDSELDNSGVSGLEGRFIDDHTFVGVEEYNLTSLNMRIPDEFEFIINFNSIVEEGWNSERDKDNVLEGTWNFKVPVKVDKSLSKCIEVNDMNKEGVGIKEVIATPIKLKLVTTGYDREKNNYWVRVYDEKGNILRTSSGEELSSYGEYLSTIAKEGEDIKKIKVEIYKPFVDENGKDYFHDPRETILYSKEINLE</sequence>
<dbReference type="KEGG" id="cpf:CPF_0540"/>
<dbReference type="eggNOG" id="ENOG5030YMV">
    <property type="taxonomic scope" value="Bacteria"/>
</dbReference>
<dbReference type="AlphaFoldDB" id="A0A0H2YPM7"/>
<evidence type="ECO:0000256" key="1">
    <source>
        <dbReference type="SAM" id="Phobius"/>
    </source>
</evidence>
<feature type="transmembrane region" description="Helical" evidence="1">
    <location>
        <begin position="43"/>
        <end position="68"/>
    </location>
</feature>
<dbReference type="InterPro" id="IPR025436">
    <property type="entry name" value="DUF4179"/>
</dbReference>
<accession>A0A0H2YPM7</accession>
<dbReference type="HOGENOM" id="CLU_764418_0_0_9"/>
<keyword evidence="1" id="KW-0812">Transmembrane</keyword>
<dbReference type="GeneID" id="93003117"/>
<dbReference type="PaxDb" id="195103-CPF_0540"/>
<name>A0A0H2YPM7_CLOP1</name>
<keyword evidence="1" id="KW-1133">Transmembrane helix</keyword>
<keyword evidence="4" id="KW-1185">Reference proteome</keyword>
<keyword evidence="1" id="KW-0472">Membrane</keyword>
<organism evidence="3 4">
    <name type="scientific">Clostridium perfringens (strain ATCC 13124 / DSM 756 / JCM 1290 / NCIMB 6125 / NCTC 8237 / Type A)</name>
    <dbReference type="NCBI Taxonomy" id="195103"/>
    <lineage>
        <taxon>Bacteria</taxon>
        <taxon>Bacillati</taxon>
        <taxon>Bacillota</taxon>
        <taxon>Clostridia</taxon>
        <taxon>Eubacteriales</taxon>
        <taxon>Clostridiaceae</taxon>
        <taxon>Clostridium</taxon>
    </lineage>
</organism>
<gene>
    <name evidence="3" type="ordered locus">CPF_0540</name>
</gene>
<evidence type="ECO:0000259" key="2">
    <source>
        <dbReference type="Pfam" id="PF13786"/>
    </source>
</evidence>
<dbReference type="Proteomes" id="UP000001823">
    <property type="component" value="Chromosome"/>
</dbReference>
<protein>
    <recommendedName>
        <fullName evidence="2">DUF4179 domain-containing protein</fullName>
    </recommendedName>
</protein>
<dbReference type="Pfam" id="PF13786">
    <property type="entry name" value="DUF4179"/>
    <property type="match status" value="1"/>
</dbReference>
<proteinExistence type="predicted"/>
<reference evidence="3 4" key="1">
    <citation type="journal article" date="2006" name="Genome Res.">
        <title>Skewed genomic variability in strains of the toxigenic bacterial pathogen, Clostridium perfringens.</title>
        <authorList>
            <person name="Myers G.S."/>
            <person name="Rasko D.A."/>
            <person name="Cheung J.K."/>
            <person name="Ravel J."/>
            <person name="Seshadri R."/>
            <person name="Deboy R.T."/>
            <person name="Ren Q."/>
            <person name="Varga J."/>
            <person name="Awad M.M."/>
            <person name="Brinkac L.M."/>
            <person name="Daugherty S.C."/>
            <person name="Haft D.H."/>
            <person name="Dodson R.J."/>
            <person name="Madupu R."/>
            <person name="Nelson W.C."/>
            <person name="Rosovitz M.J."/>
            <person name="Sullivan S.A."/>
            <person name="Khouri H."/>
            <person name="Dimitrov G.I."/>
            <person name="Watkins K.L."/>
            <person name="Mulligan S."/>
            <person name="Benton J."/>
            <person name="Radune D."/>
            <person name="Fisher D.J."/>
            <person name="Atkins H.S."/>
            <person name="Hiscox T."/>
            <person name="Jost B.H."/>
            <person name="Billington S.J."/>
            <person name="Songer J.G."/>
            <person name="McClane B.A."/>
            <person name="Titball R.W."/>
            <person name="Rood J.I."/>
            <person name="Melville S.B."/>
            <person name="Paulsen I.T."/>
        </authorList>
    </citation>
    <scope>NUCLEOTIDE SEQUENCE [LARGE SCALE GENOMIC DNA]</scope>
    <source>
        <strain evidence="4">ATCC 13124 / DSM 756 / JCM 1290 / NCIMB 6125 / NCTC 8237 / S 107 / Type A</strain>
    </source>
</reference>
<evidence type="ECO:0000313" key="3">
    <source>
        <dbReference type="EMBL" id="ABG82815.1"/>
    </source>
</evidence>
<dbReference type="EMBL" id="CP000246">
    <property type="protein sequence ID" value="ABG82815.1"/>
    <property type="molecule type" value="Genomic_DNA"/>
</dbReference>
<evidence type="ECO:0000313" key="4">
    <source>
        <dbReference type="Proteomes" id="UP000001823"/>
    </source>
</evidence>